<feature type="domain" description="MSL3 chromodomain-like" evidence="10">
    <location>
        <begin position="59"/>
        <end position="98"/>
    </location>
</feature>
<keyword evidence="4" id="KW-0156">Chromatin regulator</keyword>
<comment type="subcellular location">
    <subcellularLocation>
        <location evidence="1">Nucleus</location>
    </subcellularLocation>
</comment>
<dbReference type="OrthoDB" id="124855at2759"/>
<dbReference type="Pfam" id="PF05712">
    <property type="entry name" value="MRG"/>
    <property type="match status" value="1"/>
</dbReference>
<evidence type="ECO:0000256" key="6">
    <source>
        <dbReference type="ARBA" id="ARBA00023163"/>
    </source>
</evidence>
<dbReference type="Gene3D" id="2.30.30.140">
    <property type="match status" value="1"/>
</dbReference>
<dbReference type="PANTHER" id="PTHR10880:SF15">
    <property type="entry name" value="MSL COMPLEX SUBUNIT 3"/>
    <property type="match status" value="1"/>
</dbReference>
<dbReference type="GO" id="GO:0006355">
    <property type="term" value="P:regulation of DNA-templated transcription"/>
    <property type="evidence" value="ECO:0007669"/>
    <property type="project" value="InterPro"/>
</dbReference>
<protein>
    <recommendedName>
        <fullName evidence="3">Chromatin modification-related protein EAF3</fullName>
    </recommendedName>
</protein>
<evidence type="ECO:0000256" key="1">
    <source>
        <dbReference type="ARBA" id="ARBA00004123"/>
    </source>
</evidence>
<evidence type="ECO:0000256" key="4">
    <source>
        <dbReference type="ARBA" id="ARBA00022853"/>
    </source>
</evidence>
<evidence type="ECO:0000313" key="11">
    <source>
        <dbReference type="EMBL" id="CDO92625.1"/>
    </source>
</evidence>
<dbReference type="Gene3D" id="1.10.274.30">
    <property type="entry name" value="MRG domain"/>
    <property type="match status" value="1"/>
</dbReference>
<dbReference type="InterPro" id="IPR053820">
    <property type="entry name" value="MSL3_chromo-like"/>
</dbReference>
<dbReference type="InterPro" id="IPR008676">
    <property type="entry name" value="MRG"/>
</dbReference>
<dbReference type="EMBL" id="CCBQ010000016">
    <property type="protein sequence ID" value="CDO92625.1"/>
    <property type="molecule type" value="Genomic_DNA"/>
</dbReference>
<dbReference type="PROSITE" id="PS51640">
    <property type="entry name" value="MRG"/>
    <property type="match status" value="1"/>
</dbReference>
<reference evidence="11 12" key="1">
    <citation type="submission" date="2014-03" db="EMBL/GenBank/DDBJ databases">
        <title>The genome of Kluyveromyces dobzhanskii.</title>
        <authorList>
            <person name="Nystedt B."/>
            <person name="Astrom S."/>
        </authorList>
    </citation>
    <scope>NUCLEOTIDE SEQUENCE [LARGE SCALE GENOMIC DNA]</scope>
    <source>
        <strain evidence="11 12">CBS 2104</strain>
    </source>
</reference>
<evidence type="ECO:0000256" key="7">
    <source>
        <dbReference type="ARBA" id="ARBA00023242"/>
    </source>
</evidence>
<dbReference type="GO" id="GO:0006325">
    <property type="term" value="P:chromatin organization"/>
    <property type="evidence" value="ECO:0007669"/>
    <property type="project" value="UniProtKB-KW"/>
</dbReference>
<dbReference type="InterPro" id="IPR016197">
    <property type="entry name" value="Chromo-like_dom_sf"/>
</dbReference>
<evidence type="ECO:0000259" key="9">
    <source>
        <dbReference type="Pfam" id="PF05712"/>
    </source>
</evidence>
<dbReference type="GO" id="GO:0035267">
    <property type="term" value="C:NuA4 histone acetyltransferase complex"/>
    <property type="evidence" value="ECO:0007669"/>
    <property type="project" value="TreeGrafter"/>
</dbReference>
<comment type="caution">
    <text evidence="11">The sequence shown here is derived from an EMBL/GenBank/DDBJ whole genome shotgun (WGS) entry which is preliminary data.</text>
</comment>
<keyword evidence="6" id="KW-0804">Transcription</keyword>
<sequence>MSIVLDGKCLCYHGPLLYEAKVLRVFDEKNQTLTSKEYTDLSVDDESAELDRPPEHMRQGQCFYVHYQGWKSSWDEWVGLDRIRPYNEENLALKKSLVEKARESKNSAAKKKTGARPVGRPSKKEKERAKKATGLSSGDAAASGSTSTSTSNSNANSNASSNPASASSASSTTAAPDSKADRKKAASVLNKRTHPKIHIKVPISLRSVLVDDWENVTKDRKLVELPSERPIEHILSQFYAETSNSMPSAVDQSQLSEFLHGVKLYFNLSLGKLLLYRLERIQYAQLLKTHPEKQYTELYGVIHLLRLVTLLPEMIESSNVDDQTAKILVKYCDILLEWIAINVATKNYPIDPYINTSSQYEGVALS</sequence>
<organism evidence="11 12">
    <name type="scientific">Kluyveromyces dobzhanskii CBS 2104</name>
    <dbReference type="NCBI Taxonomy" id="1427455"/>
    <lineage>
        <taxon>Eukaryota</taxon>
        <taxon>Fungi</taxon>
        <taxon>Dikarya</taxon>
        <taxon>Ascomycota</taxon>
        <taxon>Saccharomycotina</taxon>
        <taxon>Saccharomycetes</taxon>
        <taxon>Saccharomycetales</taxon>
        <taxon>Saccharomycetaceae</taxon>
        <taxon>Kluyveromyces</taxon>
    </lineage>
</organism>
<proteinExistence type="inferred from homology"/>
<dbReference type="PIRSF" id="PIRSF038133">
    <property type="entry name" value="HAT_Nua4_EAF3/MRG15"/>
    <property type="match status" value="1"/>
</dbReference>
<feature type="region of interest" description="Disordered" evidence="8">
    <location>
        <begin position="102"/>
        <end position="191"/>
    </location>
</feature>
<dbReference type="PANTHER" id="PTHR10880">
    <property type="entry name" value="MORTALITY FACTOR 4-LIKE PROTEIN"/>
    <property type="match status" value="1"/>
</dbReference>
<dbReference type="InterPro" id="IPR038217">
    <property type="entry name" value="MRG_C_sf"/>
</dbReference>
<feature type="domain" description="MRG" evidence="9">
    <location>
        <begin position="182"/>
        <end position="343"/>
    </location>
</feature>
<evidence type="ECO:0000256" key="2">
    <source>
        <dbReference type="ARBA" id="ARBA00009093"/>
    </source>
</evidence>
<dbReference type="InterPro" id="IPR026541">
    <property type="entry name" value="MRG_dom"/>
</dbReference>
<dbReference type="Pfam" id="PF22732">
    <property type="entry name" value="MSL3_chromo-like"/>
    <property type="match status" value="1"/>
</dbReference>
<keyword evidence="5" id="KW-0805">Transcription regulation</keyword>
<accession>A0A0A8L352</accession>
<feature type="compositionally biased region" description="Low complexity" evidence="8">
    <location>
        <begin position="136"/>
        <end position="177"/>
    </location>
</feature>
<keyword evidence="12" id="KW-1185">Reference proteome</keyword>
<comment type="similarity">
    <text evidence="2">Belongs to the MRG family.</text>
</comment>
<evidence type="ECO:0000256" key="8">
    <source>
        <dbReference type="SAM" id="MobiDB-lite"/>
    </source>
</evidence>
<gene>
    <name evidence="11" type="ORF">KLDO_g941</name>
</gene>
<evidence type="ECO:0000313" key="12">
    <source>
        <dbReference type="Proteomes" id="UP000031516"/>
    </source>
</evidence>
<evidence type="ECO:0000256" key="3">
    <source>
        <dbReference type="ARBA" id="ARBA00018505"/>
    </source>
</evidence>
<name>A0A0A8L352_9SACH</name>
<keyword evidence="7" id="KW-0539">Nucleus</keyword>
<dbReference type="Proteomes" id="UP000031516">
    <property type="component" value="Unassembled WGS sequence"/>
</dbReference>
<dbReference type="SUPFAM" id="SSF54160">
    <property type="entry name" value="Chromo domain-like"/>
    <property type="match status" value="1"/>
</dbReference>
<dbReference type="GO" id="GO:0032221">
    <property type="term" value="C:Rpd3S complex"/>
    <property type="evidence" value="ECO:0007669"/>
    <property type="project" value="TreeGrafter"/>
</dbReference>
<evidence type="ECO:0000256" key="5">
    <source>
        <dbReference type="ARBA" id="ARBA00023015"/>
    </source>
</evidence>
<dbReference type="AlphaFoldDB" id="A0A0A8L352"/>
<evidence type="ECO:0000259" key="10">
    <source>
        <dbReference type="Pfam" id="PF22732"/>
    </source>
</evidence>